<evidence type="ECO:0000256" key="5">
    <source>
        <dbReference type="ARBA" id="ARBA00022801"/>
    </source>
</evidence>
<dbReference type="Gene3D" id="3.50.30.30">
    <property type="match status" value="1"/>
</dbReference>
<dbReference type="InterPro" id="IPR046450">
    <property type="entry name" value="PA_dom_sf"/>
</dbReference>
<accession>A0ABP7CPB3</accession>
<dbReference type="InterPro" id="IPR007484">
    <property type="entry name" value="Peptidase_M28"/>
</dbReference>
<dbReference type="Proteomes" id="UP001500523">
    <property type="component" value="Unassembled WGS sequence"/>
</dbReference>
<evidence type="ECO:0000256" key="3">
    <source>
        <dbReference type="ARBA" id="ARBA00022723"/>
    </source>
</evidence>
<feature type="compositionally biased region" description="Pro residues" evidence="7">
    <location>
        <begin position="23"/>
        <end position="44"/>
    </location>
</feature>
<gene>
    <name evidence="10" type="ORF">GCM10022268_01000</name>
</gene>
<dbReference type="SUPFAM" id="SSF52025">
    <property type="entry name" value="PA domain"/>
    <property type="match status" value="1"/>
</dbReference>
<evidence type="ECO:0000259" key="9">
    <source>
        <dbReference type="Pfam" id="PF04389"/>
    </source>
</evidence>
<keyword evidence="6" id="KW-0862">Zinc</keyword>
<keyword evidence="4 8" id="KW-0732">Signal</keyword>
<keyword evidence="11" id="KW-1185">Reference proteome</keyword>
<evidence type="ECO:0000256" key="7">
    <source>
        <dbReference type="SAM" id="MobiDB-lite"/>
    </source>
</evidence>
<evidence type="ECO:0000256" key="4">
    <source>
        <dbReference type="ARBA" id="ARBA00022729"/>
    </source>
</evidence>
<dbReference type="InterPro" id="IPR045175">
    <property type="entry name" value="M28_fam"/>
</dbReference>
<keyword evidence="5" id="KW-0378">Hydrolase</keyword>
<dbReference type="Gene3D" id="3.40.630.10">
    <property type="entry name" value="Zn peptidases"/>
    <property type="match status" value="1"/>
</dbReference>
<dbReference type="SUPFAM" id="SSF53187">
    <property type="entry name" value="Zn-dependent exopeptidases"/>
    <property type="match status" value="1"/>
</dbReference>
<protein>
    <submittedName>
        <fullName evidence="10">M20/M25/M40 family metallo-hydrolase</fullName>
    </submittedName>
</protein>
<feature type="signal peptide" evidence="8">
    <location>
        <begin position="1"/>
        <end position="19"/>
    </location>
</feature>
<dbReference type="EMBL" id="BAABBF010000001">
    <property type="protein sequence ID" value="GAA3693950.1"/>
    <property type="molecule type" value="Genomic_DNA"/>
</dbReference>
<reference evidence="11" key="1">
    <citation type="journal article" date="2019" name="Int. J. Syst. Evol. Microbiol.">
        <title>The Global Catalogue of Microorganisms (GCM) 10K type strain sequencing project: providing services to taxonomists for standard genome sequencing and annotation.</title>
        <authorList>
            <consortium name="The Broad Institute Genomics Platform"/>
            <consortium name="The Broad Institute Genome Sequencing Center for Infectious Disease"/>
            <person name="Wu L."/>
            <person name="Ma J."/>
        </authorList>
    </citation>
    <scope>NUCLEOTIDE SEQUENCE [LARGE SCALE GENOMIC DNA]</scope>
    <source>
        <strain evidence="11">JCM 17498</strain>
    </source>
</reference>
<feature type="domain" description="Peptidase M28" evidence="9">
    <location>
        <begin position="336"/>
        <end position="547"/>
    </location>
</feature>
<name>A0ABP7CPB3_9SPHN</name>
<evidence type="ECO:0000313" key="11">
    <source>
        <dbReference type="Proteomes" id="UP001500523"/>
    </source>
</evidence>
<dbReference type="CDD" id="cd04820">
    <property type="entry name" value="PA_M28_1_1"/>
    <property type="match status" value="1"/>
</dbReference>
<evidence type="ECO:0000256" key="1">
    <source>
        <dbReference type="ARBA" id="ARBA00022438"/>
    </source>
</evidence>
<dbReference type="PANTHER" id="PTHR12147">
    <property type="entry name" value="METALLOPEPTIDASE M28 FAMILY MEMBER"/>
    <property type="match status" value="1"/>
</dbReference>
<evidence type="ECO:0000313" key="10">
    <source>
        <dbReference type="EMBL" id="GAA3693950.1"/>
    </source>
</evidence>
<comment type="caution">
    <text evidence="10">The sequence shown here is derived from an EMBL/GenBank/DDBJ whole genome shotgun (WGS) entry which is preliminary data.</text>
</comment>
<dbReference type="RefSeq" id="WP_344691221.1">
    <property type="nucleotide sequence ID" value="NZ_BAABBF010000001.1"/>
</dbReference>
<evidence type="ECO:0000256" key="2">
    <source>
        <dbReference type="ARBA" id="ARBA00022670"/>
    </source>
</evidence>
<feature type="chain" id="PRO_5047083628" evidence="8">
    <location>
        <begin position="20"/>
        <end position="581"/>
    </location>
</feature>
<feature type="region of interest" description="Disordered" evidence="7">
    <location>
        <begin position="21"/>
        <end position="45"/>
    </location>
</feature>
<keyword evidence="2" id="KW-0645">Protease</keyword>
<sequence>MFRLPATLSLLALSTALVAQTPKPTPKPAPTPKATPAPAAPKPTPAELNARLAAPLPADQAAMKAHVLFLASDAMKGREAGSPEYDIAAQYVAAQFYAAGLRPAGEAGGYLQQVPLVTYKAAGEGSMVWTGQGGKGQTNGDKAGKPAPLAFGKDYVPAANPARAETAVSAPVVFVGDGIVAPQYGHDSYKGVDVRGRIVAYFRGAPSRFAGEERAFFGSPATKLAIAAKHGAIGALELAAPTTTPEAMTRMATGYDRGRMQWANADGTAGTDTPGTPLLGTLGPAGAAQLFAGAPVTWAAVTAEAAKPAPTYRSVALPGTLTVATRTAFTPARSSNVVGIVPGADPAVGKEVVVLSAHLDHIGVNASGDGDRINNGALDNAIGIASLIEEAKRFTASGKPPRRTVMFLAVTAEEKGLVGADYFAHHPTVPKANIVADVNLDMPMLLYRFEDMIVFGADRSTLGPIVARAAAAAGTTMSPDANPEQGFFVRSDHFRFVQQGIPSVFLWPGQKGAGKAAVEGFLSTCYHRPCDDLSLPIMWDQGVRFVDVNYRIAREIADGAQRPMWNKGDYFGTTFKGPMAK</sequence>
<keyword evidence="3" id="KW-0479">Metal-binding</keyword>
<organism evidence="10 11">
    <name type="scientific">Sphingomonas cynarae</name>
    <dbReference type="NCBI Taxonomy" id="930197"/>
    <lineage>
        <taxon>Bacteria</taxon>
        <taxon>Pseudomonadati</taxon>
        <taxon>Pseudomonadota</taxon>
        <taxon>Alphaproteobacteria</taxon>
        <taxon>Sphingomonadales</taxon>
        <taxon>Sphingomonadaceae</taxon>
        <taxon>Sphingomonas</taxon>
    </lineage>
</organism>
<proteinExistence type="predicted"/>
<evidence type="ECO:0000256" key="6">
    <source>
        <dbReference type="ARBA" id="ARBA00022833"/>
    </source>
</evidence>
<dbReference type="Pfam" id="PF04389">
    <property type="entry name" value="Peptidase_M28"/>
    <property type="match status" value="1"/>
</dbReference>
<keyword evidence="1" id="KW-0031">Aminopeptidase</keyword>
<dbReference type="PANTHER" id="PTHR12147:SF56">
    <property type="entry name" value="AMINOPEPTIDASE YDR415C-RELATED"/>
    <property type="match status" value="1"/>
</dbReference>
<evidence type="ECO:0000256" key="8">
    <source>
        <dbReference type="SAM" id="SignalP"/>
    </source>
</evidence>